<comment type="miscellaneous">
    <text evidence="3">Although this enzyme belongs to the family of MTA phosphorylases based on sequence homology, it has been shown that conserved amino acid substitutions in the substrate binding pocket convert the substrate specificity of this enzyme from 6-aminopurines to 6-oxopurines.</text>
</comment>
<dbReference type="HAMAP" id="MF_01963">
    <property type="entry name" value="MTAP"/>
    <property type="match status" value="1"/>
</dbReference>
<dbReference type="Proteomes" id="UP000030011">
    <property type="component" value="Unassembled WGS sequence"/>
</dbReference>
<comment type="function">
    <text evidence="3">Catalyzes the reversible phosphorylation of S-methyl-5'-thioinosine (MTI) to hypoxanthine and 5-methylthioribose-1-phosphate. Involved in the breakdown of S-methyl-5'-thioadenosine (MTA), a major by-product of polyamine biosynthesis. Catabolism of (MTA) occurs via deamination to MTI and phosphorolysis to hypoxanthine.</text>
</comment>
<dbReference type="GO" id="GO:0017061">
    <property type="term" value="F:S-methyl-5-thioadenosine phosphorylase activity"/>
    <property type="evidence" value="ECO:0007669"/>
    <property type="project" value="InterPro"/>
</dbReference>
<organism evidence="5 6">
    <name type="scientific">Knoellia subterranea KCTC 19937</name>
    <dbReference type="NCBI Taxonomy" id="1385521"/>
    <lineage>
        <taxon>Bacteria</taxon>
        <taxon>Bacillati</taxon>
        <taxon>Actinomycetota</taxon>
        <taxon>Actinomycetes</taxon>
        <taxon>Micrococcales</taxon>
        <taxon>Intrasporangiaceae</taxon>
        <taxon>Knoellia</taxon>
    </lineage>
</organism>
<dbReference type="InterPro" id="IPR010044">
    <property type="entry name" value="MTAP"/>
</dbReference>
<dbReference type="UniPathway" id="UPA00606"/>
<keyword evidence="2 3" id="KW-0808">Transferase</keyword>
<dbReference type="GO" id="GO:0019509">
    <property type="term" value="P:L-methionine salvage from methylthioadenosine"/>
    <property type="evidence" value="ECO:0007669"/>
    <property type="project" value="TreeGrafter"/>
</dbReference>
<reference evidence="5 6" key="1">
    <citation type="submission" date="2013-08" db="EMBL/GenBank/DDBJ databases">
        <title>The genome sequence of Knoellia subterranea.</title>
        <authorList>
            <person name="Zhu W."/>
            <person name="Wang G."/>
        </authorList>
    </citation>
    <scope>NUCLEOTIDE SEQUENCE [LARGE SCALE GENOMIC DNA]</scope>
    <source>
        <strain evidence="5 6">KCTC 19937</strain>
    </source>
</reference>
<feature type="binding site" evidence="3">
    <location>
        <begin position="52"/>
        <end position="53"/>
    </location>
    <ligand>
        <name>phosphate</name>
        <dbReference type="ChEBI" id="CHEBI:43474"/>
    </ligand>
</feature>
<feature type="site" description="Important for substrate specificity" evidence="3">
    <location>
        <position position="168"/>
    </location>
</feature>
<gene>
    <name evidence="5" type="ORF">N803_11675</name>
</gene>
<sequence>MTAHPLGIIAGTGFYDLDALDDAHTELVDTAYGTTPVTRGTWHGQPVAFVTRHGAGHEVPPHRVNYRAIIRSLADLGVHDVLAVNVTGGIDPDLEAGEIVCLDDFLDFTRRREATFHDGTGAEGVVHTDVTNAYDPLLRRELLDAASSIGQPVIDGGVYVCFDGPRFETPAEIRLAALAGGTVAGMTGVPEVTLAAEAGLRYAGLSLVVNPAAGVRPGEPITMDDISEALAAGAPRVLAIIDEFVHTRSVFSADDSAEDLETGDVNGTDEVDA</sequence>
<dbReference type="InterPro" id="IPR000845">
    <property type="entry name" value="Nucleoside_phosphorylase_d"/>
</dbReference>
<accession>A0A0A0JJX5</accession>
<dbReference type="STRING" id="1385521.N803_11675"/>
<name>A0A0A0JJX5_9MICO</name>
<evidence type="ECO:0000313" key="6">
    <source>
        <dbReference type="Proteomes" id="UP000030011"/>
    </source>
</evidence>
<evidence type="ECO:0000313" key="5">
    <source>
        <dbReference type="EMBL" id="KGN37710.1"/>
    </source>
</evidence>
<dbReference type="GO" id="GO:0006166">
    <property type="term" value="P:purine ribonucleoside salvage"/>
    <property type="evidence" value="ECO:0007669"/>
    <property type="project" value="UniProtKB-UniRule"/>
</dbReference>
<evidence type="ECO:0000256" key="2">
    <source>
        <dbReference type="ARBA" id="ARBA00022679"/>
    </source>
</evidence>
<dbReference type="Gene3D" id="3.40.50.1580">
    <property type="entry name" value="Nucleoside phosphorylase domain"/>
    <property type="match status" value="1"/>
</dbReference>
<keyword evidence="6" id="KW-1185">Reference proteome</keyword>
<dbReference type="AlphaFoldDB" id="A0A0A0JJX5"/>
<comment type="similarity">
    <text evidence="3">Belongs to the PNP/MTAP phosphorylase family. MTAP subfamily.</text>
</comment>
<protein>
    <recommendedName>
        <fullName evidence="3">Probable S-methyl-5'-thioinosine phosphorylase</fullName>
        <ecNumber evidence="3">2.4.2.44</ecNumber>
    </recommendedName>
    <alternativeName>
        <fullName evidence="3">5'-methylthioinosine phosphorylase</fullName>
        <shortName evidence="3">MTI phosphorylase</shortName>
        <shortName evidence="3">MTIP</shortName>
    </alternativeName>
</protein>
<comment type="catalytic activity">
    <reaction evidence="3">
        <text>S-methyl-5'-thioinosine + phosphate = 5-(methylsulfanyl)-alpha-D-ribose 1-phosphate + hypoxanthine</text>
        <dbReference type="Rhea" id="RHEA:30643"/>
        <dbReference type="ChEBI" id="CHEBI:17368"/>
        <dbReference type="ChEBI" id="CHEBI:43474"/>
        <dbReference type="ChEBI" id="CHEBI:48595"/>
        <dbReference type="ChEBI" id="CHEBI:58533"/>
        <dbReference type="EC" id="2.4.2.44"/>
    </reaction>
</comment>
<dbReference type="CDD" id="cd09010">
    <property type="entry name" value="MTAP_SsMTAPII_like_MTIP"/>
    <property type="match status" value="1"/>
</dbReference>
<keyword evidence="1 3" id="KW-0328">Glycosyltransferase</keyword>
<evidence type="ECO:0000256" key="1">
    <source>
        <dbReference type="ARBA" id="ARBA00022676"/>
    </source>
</evidence>
<evidence type="ECO:0000259" key="4">
    <source>
        <dbReference type="Pfam" id="PF01048"/>
    </source>
</evidence>
<dbReference type="NCBIfam" id="NF006599">
    <property type="entry name" value="PRK09136.1"/>
    <property type="match status" value="1"/>
</dbReference>
<evidence type="ECO:0000256" key="3">
    <source>
        <dbReference type="HAMAP-Rule" id="MF_01963"/>
    </source>
</evidence>
<feature type="binding site" evidence="3">
    <location>
        <position position="12"/>
    </location>
    <ligand>
        <name>phosphate</name>
        <dbReference type="ChEBI" id="CHEBI:43474"/>
    </ligand>
</feature>
<feature type="binding site" evidence="3">
    <location>
        <position position="187"/>
    </location>
    <ligand>
        <name>phosphate</name>
        <dbReference type="ChEBI" id="CHEBI:43474"/>
    </ligand>
</feature>
<feature type="binding site" evidence="3">
    <location>
        <begin position="210"/>
        <end position="212"/>
    </location>
    <ligand>
        <name>substrate</name>
    </ligand>
</feature>
<proteinExistence type="inferred from homology"/>
<dbReference type="EC" id="2.4.2.44" evidence="3"/>
<keyword evidence="3" id="KW-0660">Purine salvage</keyword>
<comment type="caution">
    <text evidence="5">The sequence shown here is derived from an EMBL/GenBank/DDBJ whole genome shotgun (WGS) entry which is preliminary data.</text>
</comment>
<comment type="pathway">
    <text evidence="3">Purine metabolism; purine nucleoside salvage.</text>
</comment>
<dbReference type="PANTHER" id="PTHR42679">
    <property type="entry name" value="S-METHYL-5'-THIOADENOSINE PHOSPHORYLASE"/>
    <property type="match status" value="1"/>
</dbReference>
<feature type="domain" description="Nucleoside phosphorylase" evidence="4">
    <location>
        <begin position="6"/>
        <end position="245"/>
    </location>
</feature>
<dbReference type="EMBL" id="AVPK01000004">
    <property type="protein sequence ID" value="KGN37710.1"/>
    <property type="molecule type" value="Genomic_DNA"/>
</dbReference>
<feature type="site" description="Important for substrate specificity" evidence="3">
    <location>
        <position position="223"/>
    </location>
</feature>
<dbReference type="GO" id="GO:0005829">
    <property type="term" value="C:cytosol"/>
    <property type="evidence" value="ECO:0007669"/>
    <property type="project" value="TreeGrafter"/>
</dbReference>
<dbReference type="InterPro" id="IPR035994">
    <property type="entry name" value="Nucleoside_phosphorylase_sf"/>
</dbReference>
<comment type="subunit">
    <text evidence="3">Homotrimer.</text>
</comment>
<dbReference type="RefSeq" id="WP_035904118.1">
    <property type="nucleotide sequence ID" value="NZ_AVPK01000004.1"/>
</dbReference>
<feature type="binding site" evidence="3">
    <location>
        <position position="186"/>
    </location>
    <ligand>
        <name>substrate</name>
    </ligand>
</feature>
<comment type="caution">
    <text evidence="3">Lacks conserved residue(s) required for the propagation of feature annotation.</text>
</comment>
<dbReference type="Pfam" id="PF01048">
    <property type="entry name" value="PNP_UDP_1"/>
    <property type="match status" value="1"/>
</dbReference>
<dbReference type="eggNOG" id="COG0005">
    <property type="taxonomic scope" value="Bacteria"/>
</dbReference>
<dbReference type="SUPFAM" id="SSF53167">
    <property type="entry name" value="Purine and uridine phosphorylases"/>
    <property type="match status" value="1"/>
</dbReference>
<dbReference type="PANTHER" id="PTHR42679:SF2">
    <property type="entry name" value="S-METHYL-5'-THIOADENOSINE PHOSPHORYLASE"/>
    <property type="match status" value="1"/>
</dbReference>